<gene>
    <name evidence="2" type="ORF">FHS97_002183</name>
</gene>
<feature type="transmembrane region" description="Helical" evidence="1">
    <location>
        <begin position="61"/>
        <end position="79"/>
    </location>
</feature>
<evidence type="ECO:0000256" key="1">
    <source>
        <dbReference type="SAM" id="Phobius"/>
    </source>
</evidence>
<comment type="caution">
    <text evidence="2">The sequence shown here is derived from an EMBL/GenBank/DDBJ whole genome shotgun (WGS) entry which is preliminary data.</text>
</comment>
<dbReference type="RefSeq" id="WP_184037048.1">
    <property type="nucleotide sequence ID" value="NZ_BAABAR010000020.1"/>
</dbReference>
<dbReference type="Proteomes" id="UP000560131">
    <property type="component" value="Unassembled WGS sequence"/>
</dbReference>
<name>A0ABR6N622_9SPHN</name>
<dbReference type="EMBL" id="JACIJN010000006">
    <property type="protein sequence ID" value="MBB5726247.1"/>
    <property type="molecule type" value="Genomic_DNA"/>
</dbReference>
<feature type="transmembrane region" description="Helical" evidence="1">
    <location>
        <begin position="30"/>
        <end position="49"/>
    </location>
</feature>
<accession>A0ABR6N622</accession>
<organism evidence="2 3">
    <name type="scientific">Sphingomonas endophytica</name>
    <dbReference type="NCBI Taxonomy" id="869719"/>
    <lineage>
        <taxon>Bacteria</taxon>
        <taxon>Pseudomonadati</taxon>
        <taxon>Pseudomonadota</taxon>
        <taxon>Alphaproteobacteria</taxon>
        <taxon>Sphingomonadales</taxon>
        <taxon>Sphingomonadaceae</taxon>
        <taxon>Sphingomonas</taxon>
    </lineage>
</organism>
<evidence type="ECO:0000313" key="2">
    <source>
        <dbReference type="EMBL" id="MBB5726247.1"/>
    </source>
</evidence>
<protein>
    <recommendedName>
        <fullName evidence="4">SMODS and SLOG-associating 2TM effector domain-containing protein</fullName>
    </recommendedName>
</protein>
<sequence>MNKQRTDELLALLQVEAQHRQRIDSIWTQFKDAMLATHAFIFAVLGALIAGPELSADQRKMVVFVTILGEFLVLFLARLDVEKSAAEVQADYIADYRAITGTHPPRPLYSRALKMRRVPRRTAGDTLLPIEAEVESA</sequence>
<proteinExistence type="predicted"/>
<reference evidence="2 3" key="1">
    <citation type="submission" date="2020-08" db="EMBL/GenBank/DDBJ databases">
        <title>Genomic Encyclopedia of Type Strains, Phase IV (KMG-IV): sequencing the most valuable type-strain genomes for metagenomic binning, comparative biology and taxonomic classification.</title>
        <authorList>
            <person name="Goeker M."/>
        </authorList>
    </citation>
    <scope>NUCLEOTIDE SEQUENCE [LARGE SCALE GENOMIC DNA]</scope>
    <source>
        <strain evidence="2 3">DSM 101535</strain>
    </source>
</reference>
<keyword evidence="3" id="KW-1185">Reference proteome</keyword>
<keyword evidence="1" id="KW-0812">Transmembrane</keyword>
<keyword evidence="1" id="KW-0472">Membrane</keyword>
<evidence type="ECO:0000313" key="3">
    <source>
        <dbReference type="Proteomes" id="UP000560131"/>
    </source>
</evidence>
<keyword evidence="1" id="KW-1133">Transmembrane helix</keyword>
<evidence type="ECO:0008006" key="4">
    <source>
        <dbReference type="Google" id="ProtNLM"/>
    </source>
</evidence>